<dbReference type="Pfam" id="PF01129">
    <property type="entry name" value="ART"/>
    <property type="match status" value="1"/>
</dbReference>
<dbReference type="PANTHER" id="PTHR10339">
    <property type="entry name" value="ADP-RIBOSYLTRANSFERASE"/>
    <property type="match status" value="1"/>
</dbReference>
<evidence type="ECO:0000256" key="4">
    <source>
        <dbReference type="ARBA" id="ARBA00022656"/>
    </source>
</evidence>
<gene>
    <name evidence="11" type="ORF">OVA965_LOCUS13222</name>
    <name evidence="12" type="ORF">TMI583_LOCUS13225</name>
</gene>
<reference evidence="12" key="1">
    <citation type="submission" date="2021-02" db="EMBL/GenBank/DDBJ databases">
        <authorList>
            <person name="Nowell W R."/>
        </authorList>
    </citation>
    <scope>NUCLEOTIDE SEQUENCE</scope>
</reference>
<dbReference type="InterPro" id="IPR050999">
    <property type="entry name" value="ADP-ribosyltransferase_ARG"/>
</dbReference>
<sequence length="295" mass="34651">MGCQPTKINDTAQQSTMIKPFNTHQLETEEFQRRTGDRIQKKSVELDVDYNTEEYLRDDRFFFPQKPVKSFRDELHGNSHFIKEWMKRYPNISIQDQTEQAARGILYEAELLNQQFEGDWFSKQLQQVKDKDRTDILKCCISLYTTEGFLYKLINKTLRDNDMSKLDTLGAYCDFLYQCDASRAFSMNSYTGLVYRGAHLDSHMISNYQEAVGTEKAWDAFTSTSKNRTKAERFGNTLFIINIKNSKYVRGLDISPYSKYPTEEEVLISAARIFHIDKIDYDDTTMKHYIYLTID</sequence>
<dbReference type="EC" id="2.4.2.31" evidence="10"/>
<keyword evidence="10" id="KW-0520">NAD</keyword>
<evidence type="ECO:0000313" key="13">
    <source>
        <dbReference type="Proteomes" id="UP000682733"/>
    </source>
</evidence>
<name>A0A8S2IDW6_9BILA</name>
<comment type="subcellular location">
    <subcellularLocation>
        <location evidence="1">Secreted</location>
    </subcellularLocation>
</comment>
<evidence type="ECO:0000313" key="12">
    <source>
        <dbReference type="EMBL" id="CAF3744699.1"/>
    </source>
</evidence>
<evidence type="ECO:0000256" key="3">
    <source>
        <dbReference type="ARBA" id="ARBA00022525"/>
    </source>
</evidence>
<comment type="caution">
    <text evidence="12">The sequence shown here is derived from an EMBL/GenBank/DDBJ whole genome shotgun (WGS) entry which is preliminary data.</text>
</comment>
<dbReference type="GO" id="GO:0016779">
    <property type="term" value="F:nucleotidyltransferase activity"/>
    <property type="evidence" value="ECO:0007669"/>
    <property type="project" value="UniProtKB-KW"/>
</dbReference>
<dbReference type="Gene3D" id="3.90.176.10">
    <property type="entry name" value="Toxin ADP-ribosyltransferase, Chain A, domain 1"/>
    <property type="match status" value="1"/>
</dbReference>
<keyword evidence="7" id="KW-0548">Nucleotidyltransferase</keyword>
<keyword evidence="10" id="KW-0521">NADP</keyword>
<organism evidence="12 13">
    <name type="scientific">Didymodactylos carnosus</name>
    <dbReference type="NCBI Taxonomy" id="1234261"/>
    <lineage>
        <taxon>Eukaryota</taxon>
        <taxon>Metazoa</taxon>
        <taxon>Spiralia</taxon>
        <taxon>Gnathifera</taxon>
        <taxon>Rotifera</taxon>
        <taxon>Eurotatoria</taxon>
        <taxon>Bdelloidea</taxon>
        <taxon>Philodinida</taxon>
        <taxon>Philodinidae</taxon>
        <taxon>Didymodactylos</taxon>
    </lineage>
</organism>
<dbReference type="PANTHER" id="PTHR10339:SF25">
    <property type="entry name" value="SECRETED EXOENZYME S"/>
    <property type="match status" value="1"/>
</dbReference>
<evidence type="ECO:0000256" key="7">
    <source>
        <dbReference type="ARBA" id="ARBA00022695"/>
    </source>
</evidence>
<dbReference type="GO" id="GO:0090729">
    <property type="term" value="F:toxin activity"/>
    <property type="evidence" value="ECO:0007669"/>
    <property type="project" value="UniProtKB-KW"/>
</dbReference>
<evidence type="ECO:0000256" key="10">
    <source>
        <dbReference type="RuleBase" id="RU361228"/>
    </source>
</evidence>
<keyword evidence="4" id="KW-0800">Toxin</keyword>
<dbReference type="EMBL" id="CAJOBA010005478">
    <property type="protein sequence ID" value="CAF3744699.1"/>
    <property type="molecule type" value="Genomic_DNA"/>
</dbReference>
<dbReference type="GO" id="GO:0003950">
    <property type="term" value="F:NAD+ poly-ADP-ribosyltransferase activity"/>
    <property type="evidence" value="ECO:0007669"/>
    <property type="project" value="TreeGrafter"/>
</dbReference>
<keyword evidence="8" id="KW-0843">Virulence</keyword>
<dbReference type="GO" id="GO:0005576">
    <property type="term" value="C:extracellular region"/>
    <property type="evidence" value="ECO:0007669"/>
    <property type="project" value="UniProtKB-SubCell"/>
</dbReference>
<dbReference type="Proteomes" id="UP000677228">
    <property type="component" value="Unassembled WGS sequence"/>
</dbReference>
<dbReference type="InterPro" id="IPR000768">
    <property type="entry name" value="ART"/>
</dbReference>
<dbReference type="AlphaFoldDB" id="A0A8S2IDW6"/>
<evidence type="ECO:0000256" key="5">
    <source>
        <dbReference type="ARBA" id="ARBA00022676"/>
    </source>
</evidence>
<evidence type="ECO:0000256" key="2">
    <source>
        <dbReference type="ARBA" id="ARBA00009558"/>
    </source>
</evidence>
<dbReference type="PROSITE" id="PS51996">
    <property type="entry name" value="TR_MART"/>
    <property type="match status" value="1"/>
</dbReference>
<comment type="similarity">
    <text evidence="2 10">Belongs to the Arg-specific ADP-ribosyltransferase family.</text>
</comment>
<keyword evidence="6 10" id="KW-0808">Transferase</keyword>
<dbReference type="GO" id="GO:0106274">
    <property type="term" value="F:NAD+-protein-arginine ADP-ribosyltransferase activity"/>
    <property type="evidence" value="ECO:0007669"/>
    <property type="project" value="UniProtKB-EC"/>
</dbReference>
<evidence type="ECO:0000256" key="8">
    <source>
        <dbReference type="ARBA" id="ARBA00023026"/>
    </source>
</evidence>
<comment type="catalytic activity">
    <reaction evidence="9 10">
        <text>L-arginyl-[protein] + NAD(+) = N(omega)-(ADP-D-ribosyl)-L-arginyl-[protein] + nicotinamide + H(+)</text>
        <dbReference type="Rhea" id="RHEA:19149"/>
        <dbReference type="Rhea" id="RHEA-COMP:10532"/>
        <dbReference type="Rhea" id="RHEA-COMP:15087"/>
        <dbReference type="ChEBI" id="CHEBI:15378"/>
        <dbReference type="ChEBI" id="CHEBI:17154"/>
        <dbReference type="ChEBI" id="CHEBI:29965"/>
        <dbReference type="ChEBI" id="CHEBI:57540"/>
        <dbReference type="ChEBI" id="CHEBI:142554"/>
        <dbReference type="EC" id="2.4.2.31"/>
    </reaction>
</comment>
<dbReference type="EMBL" id="CAJNOK010005472">
    <property type="protein sequence ID" value="CAF0973475.1"/>
    <property type="molecule type" value="Genomic_DNA"/>
</dbReference>
<keyword evidence="5 10" id="KW-0328">Glycosyltransferase</keyword>
<protein>
    <recommendedName>
        <fullName evidence="10">NAD(P)(+)--arginine ADP-ribosyltransferase</fullName>
        <ecNumber evidence="10">2.4.2.31</ecNumber>
    </recommendedName>
    <alternativeName>
        <fullName evidence="10">Mono(ADP-ribosyl)transferase</fullName>
    </alternativeName>
</protein>
<dbReference type="Proteomes" id="UP000682733">
    <property type="component" value="Unassembled WGS sequence"/>
</dbReference>
<dbReference type="SUPFAM" id="SSF56399">
    <property type="entry name" value="ADP-ribosylation"/>
    <property type="match status" value="1"/>
</dbReference>
<keyword evidence="3" id="KW-0964">Secreted</keyword>
<evidence type="ECO:0000313" key="11">
    <source>
        <dbReference type="EMBL" id="CAF0973475.1"/>
    </source>
</evidence>
<evidence type="ECO:0000256" key="6">
    <source>
        <dbReference type="ARBA" id="ARBA00022679"/>
    </source>
</evidence>
<accession>A0A8S2IDW6</accession>
<evidence type="ECO:0000256" key="1">
    <source>
        <dbReference type="ARBA" id="ARBA00004613"/>
    </source>
</evidence>
<evidence type="ECO:0000256" key="9">
    <source>
        <dbReference type="ARBA" id="ARBA00047597"/>
    </source>
</evidence>
<proteinExistence type="inferred from homology"/>